<dbReference type="Proteomes" id="UP000824072">
    <property type="component" value="Unassembled WGS sequence"/>
</dbReference>
<feature type="transmembrane region" description="Helical" evidence="1">
    <location>
        <begin position="288"/>
        <end position="306"/>
    </location>
</feature>
<reference evidence="3" key="2">
    <citation type="journal article" date="2021" name="PeerJ">
        <title>Extensive microbial diversity within the chicken gut microbiome revealed by metagenomics and culture.</title>
        <authorList>
            <person name="Gilroy R."/>
            <person name="Ravi A."/>
            <person name="Getino M."/>
            <person name="Pursley I."/>
            <person name="Horton D.L."/>
            <person name="Alikhan N.F."/>
            <person name="Baker D."/>
            <person name="Gharbi K."/>
            <person name="Hall N."/>
            <person name="Watson M."/>
            <person name="Adriaenssens E.M."/>
            <person name="Foster-Nyarko E."/>
            <person name="Jarju S."/>
            <person name="Secka A."/>
            <person name="Antonio M."/>
            <person name="Oren A."/>
            <person name="Chaudhuri R.R."/>
            <person name="La Ragione R."/>
            <person name="Hildebrand F."/>
            <person name="Pallen M.J."/>
        </authorList>
    </citation>
    <scope>NUCLEOTIDE SEQUENCE</scope>
    <source>
        <strain evidence="3">ChiHcec3-11533</strain>
    </source>
</reference>
<evidence type="ECO:0000256" key="1">
    <source>
        <dbReference type="SAM" id="Phobius"/>
    </source>
</evidence>
<evidence type="ECO:0000313" key="4">
    <source>
        <dbReference type="Proteomes" id="UP000824072"/>
    </source>
</evidence>
<feature type="domain" description="HAMP" evidence="2">
    <location>
        <begin position="308"/>
        <end position="361"/>
    </location>
</feature>
<evidence type="ECO:0000259" key="2">
    <source>
        <dbReference type="PROSITE" id="PS50885"/>
    </source>
</evidence>
<sequence length="369" mass="41339">MGFVICHGQIKSEAKDMQVLRKLKLPNSLRAKMLLWAFVFVVPILAILYATIWTAAESFETQTRGSINQTLTPYSADIDATLASAKLYIANLRVDLSLLSESAQQTPSGLQALNSLAEDISEDMALYPQIDAFFLYRDGSLRFLQNYNRSYTESRTAALALQDRLDGLGADAQIFQEGYLYFEAGGNFYLYIATNVRDGVMGCWFSVDSLFENIQSADLLGLTHIMLSDRQGRLLNREFDTRSSRQLAQLLEPYLVTRTSLSAAPFNIIVLWDEGAVLAPVWQMHQSMLAAITFACVLFVLYMLFLRASLVRPLNRLAGAIDGIRSGNLAPIPIRRSDGLEIENVYHALNAMTSQIESLKIQMYEEKLV</sequence>
<keyword evidence="1" id="KW-0472">Membrane</keyword>
<dbReference type="CDD" id="cd06225">
    <property type="entry name" value="HAMP"/>
    <property type="match status" value="1"/>
</dbReference>
<name>A0A9D1LC23_9FIRM</name>
<dbReference type="EMBL" id="DVMU01000148">
    <property type="protein sequence ID" value="HIU34209.1"/>
    <property type="molecule type" value="Genomic_DNA"/>
</dbReference>
<dbReference type="GO" id="GO:0007165">
    <property type="term" value="P:signal transduction"/>
    <property type="evidence" value="ECO:0007669"/>
    <property type="project" value="InterPro"/>
</dbReference>
<dbReference type="InterPro" id="IPR003660">
    <property type="entry name" value="HAMP_dom"/>
</dbReference>
<dbReference type="PROSITE" id="PS50885">
    <property type="entry name" value="HAMP"/>
    <property type="match status" value="1"/>
</dbReference>
<keyword evidence="1" id="KW-0812">Transmembrane</keyword>
<evidence type="ECO:0000313" key="3">
    <source>
        <dbReference type="EMBL" id="HIU34209.1"/>
    </source>
</evidence>
<comment type="caution">
    <text evidence="3">The sequence shown here is derived from an EMBL/GenBank/DDBJ whole genome shotgun (WGS) entry which is preliminary data.</text>
</comment>
<dbReference type="GO" id="GO:0016020">
    <property type="term" value="C:membrane"/>
    <property type="evidence" value="ECO:0007669"/>
    <property type="project" value="InterPro"/>
</dbReference>
<dbReference type="Gene3D" id="6.10.340.10">
    <property type="match status" value="1"/>
</dbReference>
<organism evidence="3 4">
    <name type="scientific">Candidatus Pullichristensenella excrementigallinarum</name>
    <dbReference type="NCBI Taxonomy" id="2840907"/>
    <lineage>
        <taxon>Bacteria</taxon>
        <taxon>Bacillati</taxon>
        <taxon>Bacillota</taxon>
        <taxon>Clostridia</taxon>
        <taxon>Candidatus Pullichristensenella</taxon>
    </lineage>
</organism>
<feature type="non-terminal residue" evidence="3">
    <location>
        <position position="369"/>
    </location>
</feature>
<proteinExistence type="predicted"/>
<dbReference type="AlphaFoldDB" id="A0A9D1LC23"/>
<feature type="transmembrane region" description="Helical" evidence="1">
    <location>
        <begin position="33"/>
        <end position="56"/>
    </location>
</feature>
<keyword evidence="1" id="KW-1133">Transmembrane helix</keyword>
<reference evidence="3" key="1">
    <citation type="submission" date="2020-10" db="EMBL/GenBank/DDBJ databases">
        <authorList>
            <person name="Gilroy R."/>
        </authorList>
    </citation>
    <scope>NUCLEOTIDE SEQUENCE</scope>
    <source>
        <strain evidence="3">ChiHcec3-11533</strain>
    </source>
</reference>
<accession>A0A9D1LC23</accession>
<protein>
    <submittedName>
        <fullName evidence="3">HAMP domain-containing protein</fullName>
    </submittedName>
</protein>
<gene>
    <name evidence="3" type="ORF">IAB02_06560</name>
</gene>